<gene>
    <name evidence="1" type="ordered locus">APE_1363.1</name>
</gene>
<evidence type="ECO:0000313" key="1">
    <source>
        <dbReference type="EMBL" id="BAA80357.2"/>
    </source>
</evidence>
<dbReference type="DNASU" id="1445966"/>
<dbReference type="STRING" id="272557.APE_1363.1"/>
<dbReference type="InterPro" id="IPR007364">
    <property type="entry name" value="SFM1-like"/>
</dbReference>
<dbReference type="Proteomes" id="UP000002518">
    <property type="component" value="Chromosome"/>
</dbReference>
<evidence type="ECO:0000313" key="2">
    <source>
        <dbReference type="Proteomes" id="UP000002518"/>
    </source>
</evidence>
<proteinExistence type="predicted"/>
<dbReference type="eggNOG" id="arCOG00968">
    <property type="taxonomic scope" value="Archaea"/>
</dbReference>
<dbReference type="Pfam" id="PF04252">
    <property type="entry name" value="SFM1-like"/>
    <property type="match status" value="1"/>
</dbReference>
<dbReference type="PANTHER" id="PTHR35517:SF1">
    <property type="entry name" value="PROTEIN ARGININE N-METHYLTRANSFERASE SFM1"/>
    <property type="match status" value="1"/>
</dbReference>
<dbReference type="EnsemblBacteria" id="BAA80357">
    <property type="protein sequence ID" value="BAA80357"/>
    <property type="gene ID" value="APE_1363.1"/>
</dbReference>
<accession>Q9YC91</accession>
<keyword evidence="2" id="KW-1185">Reference proteome</keyword>
<dbReference type="AlphaFoldDB" id="Q9YC91"/>
<dbReference type="GO" id="GO:0035241">
    <property type="term" value="F:protein-arginine omega-N monomethyltransferase activity"/>
    <property type="evidence" value="ECO:0007669"/>
    <property type="project" value="TreeGrafter"/>
</dbReference>
<dbReference type="EMBL" id="BA000002">
    <property type="protein sequence ID" value="BAA80357.2"/>
    <property type="molecule type" value="Genomic_DNA"/>
</dbReference>
<name>Q9YC91_AERPE</name>
<dbReference type="PIR" id="G72612">
    <property type="entry name" value="G72612"/>
</dbReference>
<organism evidence="1 2">
    <name type="scientific">Aeropyrum pernix (strain ATCC 700893 / DSM 11879 / JCM 9820 / NBRC 100138 / K1)</name>
    <dbReference type="NCBI Taxonomy" id="272557"/>
    <lineage>
        <taxon>Archaea</taxon>
        <taxon>Thermoproteota</taxon>
        <taxon>Thermoprotei</taxon>
        <taxon>Desulfurococcales</taxon>
        <taxon>Desulfurococcaceae</taxon>
        <taxon>Aeropyrum</taxon>
    </lineage>
</organism>
<dbReference type="KEGG" id="ape:APE_1363.1"/>
<sequence>MGDKFSSSPSYLYTLFMTREKRFHPGIGETNYLAGMKQVDRTRPGSGMTSRASAGPSYPMFYDKIHFLGSPAIVVELLEDTPSRWLLEELLESYLFAVQMGYRFAVTGATNPLVYAAVRRAGVPVFMERGYSLNRPGCILLDLWSPKRLEPEEASSASYIIVGGIMGDHPPKGRTYLLSSQVYTACAKRNLGPEQLSVDGAVKTAILVAEGYRLDEIEFEEGVEVEVESPVRGVSARVELPYAYPKVGGRILVSQRLLSLLSRGIIYEEEYLA</sequence>
<protein>
    <submittedName>
        <fullName evidence="1">Uncharacterized protein</fullName>
    </submittedName>
</protein>
<reference evidence="1 2" key="1">
    <citation type="journal article" date="1999" name="DNA Res.">
        <title>Complete genome sequence of an aerobic hyper-thermophilic crenarchaeon, Aeropyrum pernix K1.</title>
        <authorList>
            <person name="Kawarabayasi Y."/>
            <person name="Hino Y."/>
            <person name="Horikawa H."/>
            <person name="Yamazaki S."/>
            <person name="Haikawa Y."/>
            <person name="Jin-no K."/>
            <person name="Takahashi M."/>
            <person name="Sekine M."/>
            <person name="Baba S."/>
            <person name="Ankai A."/>
            <person name="Kosugi H."/>
            <person name="Hosoyama A."/>
            <person name="Fukui S."/>
            <person name="Nagai Y."/>
            <person name="Nishijima K."/>
            <person name="Nakazawa H."/>
            <person name="Takamiya M."/>
            <person name="Masuda S."/>
            <person name="Funahashi T."/>
            <person name="Tanaka T."/>
            <person name="Kudoh Y."/>
            <person name="Yamazaki J."/>
            <person name="Kushida N."/>
            <person name="Oguchi A."/>
            <person name="Aoki K."/>
            <person name="Kubota K."/>
            <person name="Nakamura Y."/>
            <person name="Nomura N."/>
            <person name="Sako Y."/>
            <person name="Kikuchi H."/>
        </authorList>
    </citation>
    <scope>NUCLEOTIDE SEQUENCE [LARGE SCALE GENOMIC DNA]</scope>
    <source>
        <strain evidence="2">ATCC 700893 / DSM 11879 / JCM 9820 / NBRC 100138 / K1</strain>
    </source>
</reference>
<dbReference type="PANTHER" id="PTHR35517">
    <property type="entry name" value="PROTEIN ARGININE N-METHYLTRANSFERASE SFM1"/>
    <property type="match status" value="1"/>
</dbReference>